<accession>A0A023G3S5</accession>
<sequence>MCVICCVNIYFMLMLWLKIAPVPSMKLFPARLQFQHSSSSCCDVLSHYLLHISLFTLQCQKLCCLCSLCALFMCFDFLGSNILHCQKLTM</sequence>
<reference evidence="1" key="1">
    <citation type="submission" date="2014-03" db="EMBL/GenBank/DDBJ databases">
        <title>The sialotranscriptome of Amblyomma triste, Amblyomma parvum and Amblyomma cajennense ticks, uncovered by 454-based RNA-seq.</title>
        <authorList>
            <person name="Garcia G.R."/>
            <person name="Gardinassi L.G."/>
            <person name="Ribeiro J.M."/>
            <person name="Anatriello E."/>
            <person name="Ferreira B.R."/>
            <person name="Moreira H.N."/>
            <person name="Mafra C."/>
            <person name="Olegario M.M."/>
            <person name="Szabo P.J."/>
            <person name="Miranda-Santos I.K."/>
            <person name="Maruyama S.R."/>
        </authorList>
    </citation>
    <scope>NUCLEOTIDE SEQUENCE</scope>
    <source>
        <strain evidence="1">Mato Grasso do Sul</strain>
        <tissue evidence="1">Salivary glands</tissue>
    </source>
</reference>
<name>A0A023G3S5_AMBTT</name>
<dbReference type="EMBL" id="GBBM01007918">
    <property type="protein sequence ID" value="JAC27500.1"/>
    <property type="molecule type" value="mRNA"/>
</dbReference>
<protein>
    <submittedName>
        <fullName evidence="1">Putative secreted protein</fullName>
    </submittedName>
</protein>
<proteinExistence type="evidence at transcript level"/>
<organism evidence="1">
    <name type="scientific">Amblyomma triste</name>
    <name type="common">Neotropical tick</name>
    <dbReference type="NCBI Taxonomy" id="251400"/>
    <lineage>
        <taxon>Eukaryota</taxon>
        <taxon>Metazoa</taxon>
        <taxon>Ecdysozoa</taxon>
        <taxon>Arthropoda</taxon>
        <taxon>Chelicerata</taxon>
        <taxon>Arachnida</taxon>
        <taxon>Acari</taxon>
        <taxon>Parasitiformes</taxon>
        <taxon>Ixodida</taxon>
        <taxon>Ixodoidea</taxon>
        <taxon>Ixodidae</taxon>
        <taxon>Amblyomminae</taxon>
        <taxon>Amblyomma</taxon>
    </lineage>
</organism>
<dbReference type="AlphaFoldDB" id="A0A023G3S5"/>
<evidence type="ECO:0000313" key="1">
    <source>
        <dbReference type="EMBL" id="JAC27500.1"/>
    </source>
</evidence>